<dbReference type="PANTHER" id="PTHR30195">
    <property type="entry name" value="TYPE I SITE-SPECIFIC DEOXYRIBONUCLEASE PROTEIN SUBUNIT M AND R"/>
    <property type="match status" value="1"/>
</dbReference>
<sequence length="1120" mass="124859">MTEDQLEQEALAWLADVGYTHAYGPDIAHDGPHPERTSYRQVLLLQRLREAINRLNPTIPTAAREDAFKQVMDLGMPALMSANQHFHRLLVTGVPVQYQKDGETRGDFVRLIDWATPERNEWLAVNQFSIRGPHHTRRPDIILFVNGLPLVLIELKNPADEKADVWKAYDQIQTYKEQIPDVFQTNELLVISDGTEALLGSLSANPERFMAWRTIDGVTLDPLGEFNELQTLVRGVLAPAYLLDYLRYFVLFEDDGGIVKKIAGYHQFHAVRLAIGRVIDASRPGSLPGIRGKGGVVWHTQGSGKSITMTCFAARVMQEPLMENPTIVVITDRNDLDGQLFGVFSLAQDLLREQPVQARTRTELRTLLANRPSGGIVFATIQKFMPGEDEDMFPVLSSRHNIVVMADEAHRTQYGFEAKLKTRKSGNTASAPDSSLRGAQRRGNPAPSVANVNAFGFTLITPVALVSIAQAATTTIATGAGATPAHQVEFVPPTYAVDGVVESYPVESYQVGYAQHLRDALPHATFVAFTGTPVSSTDRDTRAVFGDYIHVYDMQQAQEDGATVAIYYESRLAKLRLKDADLPLLDDEVDELSEDEEDSFQAKLKSRWAALEKVVGAEPRVASVAADLVAHFEERNKAQTGKAMVVAMSRDICVHLYTEIIKLRPNWHDADPEQGAIKIVMTGSASDKALLRPHIYSAQTKKRLEKRFKDPADPLRLVIVRDMWLTGFDAPCVHTLYVDKPMKGHNLMQAIARVNRVFKDKQGGLVVDYIGIGSELKAAMKEYTNSKGRGRPTVDAFEAFSLMQEKLDILRAMLCRFDYSGFLTGGHKTLAGAANHVLGLKSANGWDGKKRFCDVALAMSKAFTLCCTLDEAKVVREEVAFLQGVKVILTKKEATATRRTDEQRELAIRQIISQAVVSDSVVDIFDAVGLDKPNIGLLDDEFLAQVRDLPEKNLAVELLERLLEGEIKSRFASNVVQNRKFSEMLASVIARYQNRSIETAQVMEELIEMAKKFREAASRGETLGLSEDEVRFYDALAANESAVRELTDDTLKKIAHELTENLRQNLSVDWSERTSVRAKLRLMVKRILRKYKYKYPPDLQDAAVELVLQQAQALGENWAG</sequence>
<dbReference type="Pfam" id="PF04313">
    <property type="entry name" value="HSDR_N"/>
    <property type="match status" value="1"/>
</dbReference>
<dbReference type="CDD" id="cd18030">
    <property type="entry name" value="DEXHc_RE_I_HsdR"/>
    <property type="match status" value="1"/>
</dbReference>
<dbReference type="NCBIfam" id="TIGR00348">
    <property type="entry name" value="hsdR"/>
    <property type="match status" value="1"/>
</dbReference>
<evidence type="ECO:0000256" key="1">
    <source>
        <dbReference type="ARBA" id="ARBA00000851"/>
    </source>
</evidence>
<dbReference type="GO" id="GO:0005524">
    <property type="term" value="F:ATP binding"/>
    <property type="evidence" value="ECO:0007669"/>
    <property type="project" value="UniProtKB-KW"/>
</dbReference>
<dbReference type="GO" id="GO:0003677">
    <property type="term" value="F:DNA binding"/>
    <property type="evidence" value="ECO:0007669"/>
    <property type="project" value="UniProtKB-KW"/>
</dbReference>
<feature type="domain" description="Helicase ATP-binding" evidence="12">
    <location>
        <begin position="264"/>
        <end position="460"/>
    </location>
</feature>
<keyword evidence="8 10" id="KW-0067">ATP-binding</keyword>
<dbReference type="InterPro" id="IPR007409">
    <property type="entry name" value="Restrct_endonuc_type1_HsdR_N"/>
</dbReference>
<dbReference type="Pfam" id="PF22679">
    <property type="entry name" value="T1R_D3-like"/>
    <property type="match status" value="1"/>
</dbReference>
<evidence type="ECO:0000256" key="9">
    <source>
        <dbReference type="ARBA" id="ARBA00023125"/>
    </source>
</evidence>
<dbReference type="InterPro" id="IPR027417">
    <property type="entry name" value="P-loop_NTPase"/>
</dbReference>
<evidence type="ECO:0000259" key="12">
    <source>
        <dbReference type="SMART" id="SM00487"/>
    </source>
</evidence>
<evidence type="ECO:0000256" key="5">
    <source>
        <dbReference type="ARBA" id="ARBA00022747"/>
    </source>
</evidence>
<dbReference type="PANTHER" id="PTHR30195:SF15">
    <property type="entry name" value="TYPE I RESTRICTION ENZYME HINDI ENDONUCLEASE SUBUNIT"/>
    <property type="match status" value="1"/>
</dbReference>
<dbReference type="Gene3D" id="3.40.50.300">
    <property type="entry name" value="P-loop containing nucleotide triphosphate hydrolases"/>
    <property type="match status" value="4"/>
</dbReference>
<evidence type="ECO:0000313" key="14">
    <source>
        <dbReference type="Proteomes" id="UP000185911"/>
    </source>
</evidence>
<dbReference type="GO" id="GO:0009035">
    <property type="term" value="F:type I site-specific deoxyribonuclease activity"/>
    <property type="evidence" value="ECO:0007669"/>
    <property type="project" value="UniProtKB-EC"/>
</dbReference>
<proteinExistence type="inferred from homology"/>
<organism evidence="13 14">
    <name type="scientific">Rhodoferax antarcticus ANT.BR</name>
    <dbReference type="NCBI Taxonomy" id="1111071"/>
    <lineage>
        <taxon>Bacteria</taxon>
        <taxon>Pseudomonadati</taxon>
        <taxon>Pseudomonadota</taxon>
        <taxon>Betaproteobacteria</taxon>
        <taxon>Burkholderiales</taxon>
        <taxon>Comamonadaceae</taxon>
        <taxon>Rhodoferax</taxon>
    </lineage>
</organism>
<accession>A0A1Q8YKT6</accession>
<dbReference type="InterPro" id="IPR055180">
    <property type="entry name" value="HsdR_RecA-like_helicase_dom_2"/>
</dbReference>
<dbReference type="CDD" id="cd22332">
    <property type="entry name" value="HsdR_N"/>
    <property type="match status" value="1"/>
</dbReference>
<protein>
    <recommendedName>
        <fullName evidence="10">Type I restriction enzyme endonuclease subunit</fullName>
        <shortName evidence="10">R protein</shortName>
        <ecNumber evidence="10">3.1.21.3</ecNumber>
    </recommendedName>
</protein>
<name>A0A1Q8YKT6_9BURK</name>
<evidence type="ECO:0000256" key="4">
    <source>
        <dbReference type="ARBA" id="ARBA00022741"/>
    </source>
</evidence>
<dbReference type="SUPFAM" id="SSF52540">
    <property type="entry name" value="P-loop containing nucleoside triphosphate hydrolases"/>
    <property type="match status" value="2"/>
</dbReference>
<dbReference type="InterPro" id="IPR014001">
    <property type="entry name" value="Helicase_ATP-bd"/>
</dbReference>
<evidence type="ECO:0000256" key="8">
    <source>
        <dbReference type="ARBA" id="ARBA00022840"/>
    </source>
</evidence>
<evidence type="ECO:0000256" key="10">
    <source>
        <dbReference type="RuleBase" id="RU364115"/>
    </source>
</evidence>
<dbReference type="SMART" id="SM00487">
    <property type="entry name" value="DEXDc"/>
    <property type="match status" value="1"/>
</dbReference>
<dbReference type="AlphaFoldDB" id="A0A1Q8YKT6"/>
<dbReference type="GO" id="GO:0009307">
    <property type="term" value="P:DNA restriction-modification system"/>
    <property type="evidence" value="ECO:0007669"/>
    <property type="project" value="UniProtKB-KW"/>
</dbReference>
<evidence type="ECO:0000256" key="7">
    <source>
        <dbReference type="ARBA" id="ARBA00022801"/>
    </source>
</evidence>
<dbReference type="InterPro" id="IPR051268">
    <property type="entry name" value="Type-I_R_enzyme_R_subunit"/>
</dbReference>
<evidence type="ECO:0000313" key="13">
    <source>
        <dbReference type="EMBL" id="OLP08654.1"/>
    </source>
</evidence>
<dbReference type="Gene3D" id="3.90.1570.50">
    <property type="match status" value="1"/>
</dbReference>
<dbReference type="EMBL" id="MSYM01000001">
    <property type="protein sequence ID" value="OLP08654.1"/>
    <property type="molecule type" value="Genomic_DNA"/>
</dbReference>
<comment type="function">
    <text evidence="10">Subunit R is required for both nuclease and ATPase activities, but not for modification.</text>
</comment>
<comment type="caution">
    <text evidence="13">The sequence shown here is derived from an EMBL/GenBank/DDBJ whole genome shotgun (WGS) entry which is preliminary data.</text>
</comment>
<dbReference type="CDD" id="cd18800">
    <property type="entry name" value="SF2_C_EcoR124I-like"/>
    <property type="match status" value="1"/>
</dbReference>
<keyword evidence="7 10" id="KW-0378">Hydrolase</keyword>
<keyword evidence="14" id="KW-1185">Reference proteome</keyword>
<dbReference type="Proteomes" id="UP000185911">
    <property type="component" value="Unassembled WGS sequence"/>
</dbReference>
<dbReference type="EC" id="3.1.21.3" evidence="10"/>
<keyword evidence="9 10" id="KW-0238">DNA-binding</keyword>
<evidence type="ECO:0000256" key="11">
    <source>
        <dbReference type="SAM" id="MobiDB-lite"/>
    </source>
</evidence>
<comment type="catalytic activity">
    <reaction evidence="1 10">
        <text>Endonucleolytic cleavage of DNA to give random double-stranded fragments with terminal 5'-phosphates, ATP is simultaneously hydrolyzed.</text>
        <dbReference type="EC" id="3.1.21.3"/>
    </reaction>
</comment>
<evidence type="ECO:0000256" key="3">
    <source>
        <dbReference type="ARBA" id="ARBA00022722"/>
    </source>
</evidence>
<keyword evidence="4 10" id="KW-0547">Nucleotide-binding</keyword>
<dbReference type="InterPro" id="IPR021810">
    <property type="entry name" value="T1RH-like_C"/>
</dbReference>
<dbReference type="STRING" id="81479.RA876_15355"/>
<evidence type="ECO:0000256" key="6">
    <source>
        <dbReference type="ARBA" id="ARBA00022759"/>
    </source>
</evidence>
<gene>
    <name evidence="13" type="ORF">BLL52_0262</name>
</gene>
<dbReference type="InterPro" id="IPR040980">
    <property type="entry name" value="SWI2_SNF2"/>
</dbReference>
<comment type="subunit">
    <text evidence="10">The type I restriction/modification system is composed of three polypeptides R, M and S.</text>
</comment>
<dbReference type="Pfam" id="PF11867">
    <property type="entry name" value="T1RH-like_C"/>
    <property type="match status" value="1"/>
</dbReference>
<reference evidence="13 14" key="1">
    <citation type="submission" date="2017-01" db="EMBL/GenBank/DDBJ databases">
        <title>Genome sequence of Rhodoferax antarcticus ANT.BR, a psychrophilic purple nonsulfur bacterium from an Antarctic microbial mat.</title>
        <authorList>
            <person name="Baker J."/>
            <person name="Riester C."/>
            <person name="Skinner B."/>
            <person name="Newell A."/>
            <person name="Swingley W."/>
            <person name="Madigan M."/>
            <person name="Jung D."/>
            <person name="Asao M."/>
            <person name="Chen M."/>
            <person name="Loughlin P."/>
            <person name="Pan H."/>
            <person name="Lin S."/>
            <person name="Li N."/>
            <person name="Shaw J."/>
            <person name="Prado M."/>
            <person name="Sherman C."/>
            <person name="Li X."/>
            <person name="Tang J."/>
            <person name="Blankenship R."/>
            <person name="Zhao T."/>
            <person name="Touchman J."/>
            <person name="Sattley M."/>
        </authorList>
    </citation>
    <scope>NUCLEOTIDE SEQUENCE [LARGE SCALE GENOMIC DNA]</scope>
    <source>
        <strain evidence="13 14">ANT.BR</strain>
    </source>
</reference>
<dbReference type="InterPro" id="IPR004473">
    <property type="entry name" value="Restrct_endonuc_typeI_HsdR"/>
</dbReference>
<dbReference type="Pfam" id="PF18766">
    <property type="entry name" value="SWI2_SNF2"/>
    <property type="match status" value="2"/>
</dbReference>
<dbReference type="RefSeq" id="WP_075584898.1">
    <property type="nucleotide sequence ID" value="NZ_MSYM01000001.1"/>
</dbReference>
<keyword evidence="6" id="KW-0255">Endonuclease</keyword>
<keyword evidence="5 10" id="KW-0680">Restriction system</keyword>
<comment type="similarity">
    <text evidence="2 10">Belongs to the HsdR family.</text>
</comment>
<keyword evidence="3" id="KW-0540">Nuclease</keyword>
<feature type="region of interest" description="Disordered" evidence="11">
    <location>
        <begin position="419"/>
        <end position="447"/>
    </location>
</feature>
<evidence type="ECO:0000256" key="2">
    <source>
        <dbReference type="ARBA" id="ARBA00008598"/>
    </source>
</evidence>